<organism evidence="47 48">
    <name type="scientific">Enhydra lutris kenyoni</name>
    <name type="common">northern sea otter</name>
    <dbReference type="NCBI Taxonomy" id="391180"/>
    <lineage>
        <taxon>Eukaryota</taxon>
        <taxon>Metazoa</taxon>
        <taxon>Chordata</taxon>
        <taxon>Craniata</taxon>
        <taxon>Vertebrata</taxon>
        <taxon>Euteleostomi</taxon>
        <taxon>Mammalia</taxon>
        <taxon>Eutheria</taxon>
        <taxon>Laurasiatheria</taxon>
        <taxon>Carnivora</taxon>
        <taxon>Caniformia</taxon>
        <taxon>Musteloidea</taxon>
        <taxon>Mustelidae</taxon>
        <taxon>Lutrinae</taxon>
        <taxon>Enhydra</taxon>
    </lineage>
</organism>
<evidence type="ECO:0000256" key="18">
    <source>
        <dbReference type="ARBA" id="ARBA00039600"/>
    </source>
</evidence>
<evidence type="ECO:0000313" key="47">
    <source>
        <dbReference type="Proteomes" id="UP000248482"/>
    </source>
</evidence>
<keyword evidence="12 44" id="KW-0067">ATP-binding</keyword>
<reference evidence="48" key="1">
    <citation type="submission" date="2025-08" db="UniProtKB">
        <authorList>
            <consortium name="RefSeq"/>
        </authorList>
    </citation>
    <scope>IDENTIFICATION</scope>
    <source>
        <tissue evidence="48">Blood</tissue>
    </source>
</reference>
<evidence type="ECO:0000256" key="42">
    <source>
        <dbReference type="ARBA" id="ARBA00049526"/>
    </source>
</evidence>
<dbReference type="PANTHER" id="PTHR11782">
    <property type="entry name" value="ADENOSINE/GUANOSINE DIPHOSPHATASE"/>
    <property type="match status" value="1"/>
</dbReference>
<gene>
    <name evidence="48" type="primary">LOC111145332</name>
</gene>
<evidence type="ECO:0000313" key="48">
    <source>
        <dbReference type="RefSeq" id="XP_022355880.1"/>
    </source>
</evidence>
<accession>A0A2Y9JDM8</accession>
<comment type="catalytic activity">
    <reaction evidence="32">
        <text>ATP + 2 H2O = AMP + 2 phosphate + 2 H(+)</text>
        <dbReference type="Rhea" id="RHEA:20988"/>
        <dbReference type="ChEBI" id="CHEBI:15377"/>
        <dbReference type="ChEBI" id="CHEBI:15378"/>
        <dbReference type="ChEBI" id="CHEBI:30616"/>
        <dbReference type="ChEBI" id="CHEBI:43474"/>
        <dbReference type="ChEBI" id="CHEBI:456215"/>
    </reaction>
    <physiologicalReaction direction="left-to-right" evidence="32">
        <dbReference type="Rhea" id="RHEA:20989"/>
    </physiologicalReaction>
</comment>
<evidence type="ECO:0000256" key="44">
    <source>
        <dbReference type="PIRSR" id="PIRSR600407-2"/>
    </source>
</evidence>
<keyword evidence="11" id="KW-0106">Calcium</keyword>
<dbReference type="PROSITE" id="PS01238">
    <property type="entry name" value="GDA1_CD39_NTPASE"/>
    <property type="match status" value="1"/>
</dbReference>
<comment type="catalytic activity">
    <reaction evidence="29">
        <text>CDP + H2O = CMP + phosphate + H(+)</text>
        <dbReference type="Rhea" id="RHEA:64880"/>
        <dbReference type="ChEBI" id="CHEBI:15377"/>
        <dbReference type="ChEBI" id="CHEBI:15378"/>
        <dbReference type="ChEBI" id="CHEBI:43474"/>
        <dbReference type="ChEBI" id="CHEBI:58069"/>
        <dbReference type="ChEBI" id="CHEBI:60377"/>
    </reaction>
    <physiologicalReaction direction="left-to-right" evidence="29">
        <dbReference type="Rhea" id="RHEA:64881"/>
    </physiologicalReaction>
</comment>
<comment type="catalytic activity">
    <reaction evidence="35">
        <text>CTP + H2O = CDP + phosphate + H(+)</text>
        <dbReference type="Rhea" id="RHEA:29387"/>
        <dbReference type="ChEBI" id="CHEBI:15377"/>
        <dbReference type="ChEBI" id="CHEBI:15378"/>
        <dbReference type="ChEBI" id="CHEBI:37563"/>
        <dbReference type="ChEBI" id="CHEBI:43474"/>
        <dbReference type="ChEBI" id="CHEBI:58069"/>
    </reaction>
    <physiologicalReaction direction="left-to-right" evidence="35">
        <dbReference type="Rhea" id="RHEA:29388"/>
    </physiologicalReaction>
</comment>
<evidence type="ECO:0000256" key="13">
    <source>
        <dbReference type="ARBA" id="ARBA00022842"/>
    </source>
</evidence>
<evidence type="ECO:0000256" key="32">
    <source>
        <dbReference type="ARBA" id="ARBA00048517"/>
    </source>
</evidence>
<evidence type="ECO:0000256" key="30">
    <source>
        <dbReference type="ARBA" id="ARBA00048153"/>
    </source>
</evidence>
<evidence type="ECO:0000256" key="19">
    <source>
        <dbReference type="ARBA" id="ARBA00041335"/>
    </source>
</evidence>
<comment type="subunit">
    <text evidence="6">Homodimer; disulfide-linked.</text>
</comment>
<evidence type="ECO:0000256" key="43">
    <source>
        <dbReference type="PIRSR" id="PIRSR600407-1"/>
    </source>
</evidence>
<dbReference type="EC" id="3.6.1.5" evidence="7"/>
<protein>
    <recommendedName>
        <fullName evidence="18">Ectonucleoside triphosphate diphosphohydrolase 1</fullName>
        <ecNumber evidence="7">3.6.1.5</ecNumber>
    </recommendedName>
    <alternativeName>
        <fullName evidence="23">ATP diphosphohydrolase</fullName>
    </alternativeName>
    <alternativeName>
        <fullName evidence="20">Ecto-ATP diphosphohydrolase 1</fullName>
    </alternativeName>
    <alternativeName>
        <fullName evidence="21">Ecto-apyrase</fullName>
    </alternativeName>
    <alternativeName>
        <fullName evidence="19">Lymphoid cell activation antigen</fullName>
    </alternativeName>
    <alternativeName>
        <fullName evidence="22">Nucleoside triphosphate diphosphohydrolase 1</fullName>
    </alternativeName>
</protein>
<feature type="transmembrane region" description="Helical" evidence="46">
    <location>
        <begin position="437"/>
        <end position="459"/>
    </location>
</feature>
<comment type="catalytic activity">
    <reaction evidence="30">
        <text>GDP + H2O = GMP + phosphate + H(+)</text>
        <dbReference type="Rhea" id="RHEA:22156"/>
        <dbReference type="ChEBI" id="CHEBI:15377"/>
        <dbReference type="ChEBI" id="CHEBI:15378"/>
        <dbReference type="ChEBI" id="CHEBI:43474"/>
        <dbReference type="ChEBI" id="CHEBI:58115"/>
        <dbReference type="ChEBI" id="CHEBI:58189"/>
    </reaction>
    <physiologicalReaction direction="left-to-right" evidence="30">
        <dbReference type="Rhea" id="RHEA:22157"/>
    </physiologicalReaction>
</comment>
<comment type="cofactor">
    <cofactor evidence="2">
        <name>Mg(2+)</name>
        <dbReference type="ChEBI" id="CHEBI:18420"/>
    </cofactor>
</comment>
<dbReference type="AlphaFoldDB" id="A0A2Y9JDM8"/>
<comment type="catalytic activity">
    <reaction evidence="42">
        <text>ADP + H2O = AMP + phosphate + H(+)</text>
        <dbReference type="Rhea" id="RHEA:61436"/>
        <dbReference type="ChEBI" id="CHEBI:15377"/>
        <dbReference type="ChEBI" id="CHEBI:15378"/>
        <dbReference type="ChEBI" id="CHEBI:43474"/>
        <dbReference type="ChEBI" id="CHEBI:456215"/>
        <dbReference type="ChEBI" id="CHEBI:456216"/>
    </reaction>
    <physiologicalReaction direction="left-to-right" evidence="42">
        <dbReference type="Rhea" id="RHEA:61437"/>
    </physiologicalReaction>
</comment>
<evidence type="ECO:0000256" key="22">
    <source>
        <dbReference type="ARBA" id="ARBA00044280"/>
    </source>
</evidence>
<comment type="catalytic activity">
    <reaction evidence="26">
        <text>UTP + H2O = UDP + phosphate + H(+)</text>
        <dbReference type="Rhea" id="RHEA:64900"/>
        <dbReference type="ChEBI" id="CHEBI:15377"/>
        <dbReference type="ChEBI" id="CHEBI:15378"/>
        <dbReference type="ChEBI" id="CHEBI:43474"/>
        <dbReference type="ChEBI" id="CHEBI:46398"/>
        <dbReference type="ChEBI" id="CHEBI:58223"/>
    </reaction>
    <physiologicalReaction direction="left-to-right" evidence="26">
        <dbReference type="Rhea" id="RHEA:64901"/>
    </physiologicalReaction>
</comment>
<comment type="catalytic activity">
    <reaction evidence="36">
        <text>GTP + H2O = GDP + phosphate + H(+)</text>
        <dbReference type="Rhea" id="RHEA:19669"/>
        <dbReference type="ChEBI" id="CHEBI:15377"/>
        <dbReference type="ChEBI" id="CHEBI:15378"/>
        <dbReference type="ChEBI" id="CHEBI:37565"/>
        <dbReference type="ChEBI" id="CHEBI:43474"/>
        <dbReference type="ChEBI" id="CHEBI:58189"/>
    </reaction>
    <physiologicalReaction direction="left-to-right" evidence="36">
        <dbReference type="Rhea" id="RHEA:19670"/>
    </physiologicalReaction>
</comment>
<comment type="function">
    <text evidence="24">Catalyzes the hydrolysis of both di- and triphosphate nucleotides (NDPs and NTPs) and hydrolyze NTPs to nucleotide monophosphates (NMPs) in two distinct successive phosphate-releasing steps, with NDPs as intermediates and participates in the regulation of extracellular levels of nucleotides. By hydrolyzing proinflammatory ATP and platelet-activating ADP to AMP, it blocks platelet aggregation and supports blood flow.</text>
</comment>
<dbReference type="Pfam" id="PF01150">
    <property type="entry name" value="GDA1_CD39"/>
    <property type="match status" value="1"/>
</dbReference>
<dbReference type="FunFam" id="3.30.420.40:FF:000068">
    <property type="entry name" value="Ectonucleoside triphosphate diphosphohydrolase 1"/>
    <property type="match status" value="1"/>
</dbReference>
<feature type="transmembrane region" description="Helical" evidence="46">
    <location>
        <begin position="12"/>
        <end position="37"/>
    </location>
</feature>
<keyword evidence="17" id="KW-0325">Glycoprotein</keyword>
<dbReference type="GO" id="GO:0005901">
    <property type="term" value="C:caveola"/>
    <property type="evidence" value="ECO:0007669"/>
    <property type="project" value="UniProtKB-SubCell"/>
</dbReference>
<dbReference type="GO" id="GO:0004382">
    <property type="term" value="F:GDP phosphatase activity"/>
    <property type="evidence" value="ECO:0007669"/>
    <property type="project" value="TreeGrafter"/>
</dbReference>
<evidence type="ECO:0000256" key="41">
    <source>
        <dbReference type="ARBA" id="ARBA00049502"/>
    </source>
</evidence>
<comment type="cofactor">
    <cofactor evidence="1">
        <name>Ca(2+)</name>
        <dbReference type="ChEBI" id="CHEBI:29108"/>
    </cofactor>
</comment>
<dbReference type="GeneID" id="111145332"/>
<evidence type="ECO:0000256" key="1">
    <source>
        <dbReference type="ARBA" id="ARBA00001913"/>
    </source>
</evidence>
<evidence type="ECO:0000256" key="23">
    <source>
        <dbReference type="ARBA" id="ARBA00044314"/>
    </source>
</evidence>
<evidence type="ECO:0000256" key="5">
    <source>
        <dbReference type="ARBA" id="ARBA00009283"/>
    </source>
</evidence>
<comment type="catalytic activity">
    <reaction evidence="28">
        <text>a ribonucleoside 5'-triphosphate + H2O = a ribonucleoside 5'-diphosphate + phosphate + H(+)</text>
        <dbReference type="Rhea" id="RHEA:23680"/>
        <dbReference type="ChEBI" id="CHEBI:15377"/>
        <dbReference type="ChEBI" id="CHEBI:15378"/>
        <dbReference type="ChEBI" id="CHEBI:43474"/>
        <dbReference type="ChEBI" id="CHEBI:57930"/>
        <dbReference type="ChEBI" id="CHEBI:61557"/>
    </reaction>
    <physiologicalReaction direction="left-to-right" evidence="28">
        <dbReference type="Rhea" id="RHEA:23681"/>
    </physiologicalReaction>
</comment>
<dbReference type="Proteomes" id="UP000248482">
    <property type="component" value="Unplaced"/>
</dbReference>
<evidence type="ECO:0000256" key="39">
    <source>
        <dbReference type="ARBA" id="ARBA00049333"/>
    </source>
</evidence>
<evidence type="ECO:0000256" key="33">
    <source>
        <dbReference type="ARBA" id="ARBA00048778"/>
    </source>
</evidence>
<comment type="catalytic activity">
    <reaction evidence="25">
        <text>a ribonucleoside 5'-triphosphate + 2 H2O = a ribonucleoside 5'-phosphate + 2 phosphate + 2 H(+)</text>
        <dbReference type="Rhea" id="RHEA:36795"/>
        <dbReference type="ChEBI" id="CHEBI:15377"/>
        <dbReference type="ChEBI" id="CHEBI:15378"/>
        <dbReference type="ChEBI" id="CHEBI:43474"/>
        <dbReference type="ChEBI" id="CHEBI:58043"/>
        <dbReference type="ChEBI" id="CHEBI:61557"/>
        <dbReference type="EC" id="3.6.1.5"/>
    </reaction>
    <physiologicalReaction direction="left-to-right" evidence="25">
        <dbReference type="Rhea" id="RHEA:36796"/>
    </physiologicalReaction>
</comment>
<evidence type="ECO:0000256" key="31">
    <source>
        <dbReference type="ARBA" id="ARBA00048279"/>
    </source>
</evidence>
<comment type="catalytic activity">
    <reaction evidence="41">
        <text>UDP + H2O = UMP + phosphate + H(+)</text>
        <dbReference type="Rhea" id="RHEA:64876"/>
        <dbReference type="ChEBI" id="CHEBI:15377"/>
        <dbReference type="ChEBI" id="CHEBI:15378"/>
        <dbReference type="ChEBI" id="CHEBI:43474"/>
        <dbReference type="ChEBI" id="CHEBI:57865"/>
        <dbReference type="ChEBI" id="CHEBI:58223"/>
    </reaction>
    <physiologicalReaction direction="left-to-right" evidence="41">
        <dbReference type="Rhea" id="RHEA:64877"/>
    </physiologicalReaction>
</comment>
<evidence type="ECO:0000256" key="29">
    <source>
        <dbReference type="ARBA" id="ARBA00048136"/>
    </source>
</evidence>
<dbReference type="Gene3D" id="3.30.420.40">
    <property type="match status" value="1"/>
</dbReference>
<comment type="catalytic activity">
    <reaction evidence="40">
        <text>CTP + 2 H2O = CMP + 2 phosphate + 2 H(+)</text>
        <dbReference type="Rhea" id="RHEA:64908"/>
        <dbReference type="ChEBI" id="CHEBI:15377"/>
        <dbReference type="ChEBI" id="CHEBI:15378"/>
        <dbReference type="ChEBI" id="CHEBI:37563"/>
        <dbReference type="ChEBI" id="CHEBI:43474"/>
        <dbReference type="ChEBI" id="CHEBI:60377"/>
    </reaction>
    <physiologicalReaction direction="left-to-right" evidence="40">
        <dbReference type="Rhea" id="RHEA:64909"/>
    </physiologicalReaction>
</comment>
<dbReference type="RefSeq" id="XP_022355880.1">
    <property type="nucleotide sequence ID" value="XM_022500172.1"/>
</dbReference>
<evidence type="ECO:0000256" key="26">
    <source>
        <dbReference type="ARBA" id="ARBA00047358"/>
    </source>
</evidence>
<evidence type="ECO:0000256" key="34">
    <source>
        <dbReference type="ARBA" id="ARBA00048790"/>
    </source>
</evidence>
<evidence type="ECO:0000256" key="11">
    <source>
        <dbReference type="ARBA" id="ARBA00022837"/>
    </source>
</evidence>
<evidence type="ECO:0000256" key="37">
    <source>
        <dbReference type="ARBA" id="ARBA00049189"/>
    </source>
</evidence>
<comment type="catalytic activity">
    <reaction evidence="39">
        <text>GTP + 2 H2O = GMP + 2 phosphate + 2 H(+)</text>
        <dbReference type="Rhea" id="RHEA:64904"/>
        <dbReference type="ChEBI" id="CHEBI:15377"/>
        <dbReference type="ChEBI" id="CHEBI:15378"/>
        <dbReference type="ChEBI" id="CHEBI:37565"/>
        <dbReference type="ChEBI" id="CHEBI:43474"/>
        <dbReference type="ChEBI" id="CHEBI:58115"/>
    </reaction>
    <physiologicalReaction direction="left-to-right" evidence="39">
        <dbReference type="Rhea" id="RHEA:64905"/>
    </physiologicalReaction>
</comment>
<dbReference type="GO" id="GO:0017111">
    <property type="term" value="F:ribonucleoside triphosphate phosphatase activity"/>
    <property type="evidence" value="ECO:0007669"/>
    <property type="project" value="TreeGrafter"/>
</dbReference>
<evidence type="ECO:0000256" key="20">
    <source>
        <dbReference type="ARBA" id="ARBA00042147"/>
    </source>
</evidence>
<evidence type="ECO:0000256" key="12">
    <source>
        <dbReference type="ARBA" id="ARBA00022840"/>
    </source>
</evidence>
<evidence type="ECO:0000256" key="2">
    <source>
        <dbReference type="ARBA" id="ARBA00001946"/>
    </source>
</evidence>
<evidence type="ECO:0000256" key="46">
    <source>
        <dbReference type="SAM" id="Phobius"/>
    </source>
</evidence>
<keyword evidence="47" id="KW-1185">Reference proteome</keyword>
<comment type="subcellular location">
    <subcellularLocation>
        <location evidence="4">Membrane</location>
        <location evidence="4">Caveola</location>
    </subcellularLocation>
    <subcellularLocation>
        <location evidence="3">Membrane</location>
        <topology evidence="3">Multi-pass membrane protein</topology>
    </subcellularLocation>
</comment>
<comment type="catalytic activity">
    <reaction evidence="31">
        <text>IDP + H2O = IMP + phosphate + H(+)</text>
        <dbReference type="Rhea" id="RHEA:35207"/>
        <dbReference type="ChEBI" id="CHEBI:15377"/>
        <dbReference type="ChEBI" id="CHEBI:15378"/>
        <dbReference type="ChEBI" id="CHEBI:43474"/>
        <dbReference type="ChEBI" id="CHEBI:58053"/>
        <dbReference type="ChEBI" id="CHEBI:58280"/>
    </reaction>
    <physiologicalReaction direction="left-to-right" evidence="31">
        <dbReference type="Rhea" id="RHEA:35208"/>
    </physiologicalReaction>
</comment>
<keyword evidence="13" id="KW-0460">Magnesium</keyword>
<keyword evidence="10 45" id="KW-0378">Hydrolase</keyword>
<evidence type="ECO:0000256" key="9">
    <source>
        <dbReference type="ARBA" id="ARBA00022741"/>
    </source>
</evidence>
<evidence type="ECO:0000256" key="4">
    <source>
        <dbReference type="ARBA" id="ARBA00004345"/>
    </source>
</evidence>
<evidence type="ECO:0000256" key="14">
    <source>
        <dbReference type="ARBA" id="ARBA00022989"/>
    </source>
</evidence>
<dbReference type="InterPro" id="IPR000407">
    <property type="entry name" value="GDA1_CD39_NTPase"/>
</dbReference>
<evidence type="ECO:0000256" key="27">
    <source>
        <dbReference type="ARBA" id="ARBA00047627"/>
    </source>
</evidence>
<comment type="catalytic activity">
    <reaction evidence="37">
        <text>ITP + H2O = IDP + phosphate + H(+)</text>
        <dbReference type="Rhea" id="RHEA:28330"/>
        <dbReference type="ChEBI" id="CHEBI:15377"/>
        <dbReference type="ChEBI" id="CHEBI:15378"/>
        <dbReference type="ChEBI" id="CHEBI:43474"/>
        <dbReference type="ChEBI" id="CHEBI:58280"/>
        <dbReference type="ChEBI" id="CHEBI:61402"/>
    </reaction>
    <physiologicalReaction direction="left-to-right" evidence="37">
        <dbReference type="Rhea" id="RHEA:28331"/>
    </physiologicalReaction>
</comment>
<dbReference type="GO" id="GO:0009134">
    <property type="term" value="P:nucleoside diphosphate catabolic process"/>
    <property type="evidence" value="ECO:0007669"/>
    <property type="project" value="TreeGrafter"/>
</dbReference>
<evidence type="ECO:0000256" key="24">
    <source>
        <dbReference type="ARBA" id="ARBA00045877"/>
    </source>
</evidence>
<comment type="catalytic activity">
    <reaction evidence="34">
        <text>a ribonucleoside 5'-diphosphate + H2O = a ribonucleoside 5'-phosphate + phosphate + H(+)</text>
        <dbReference type="Rhea" id="RHEA:36799"/>
        <dbReference type="ChEBI" id="CHEBI:15377"/>
        <dbReference type="ChEBI" id="CHEBI:15378"/>
        <dbReference type="ChEBI" id="CHEBI:43474"/>
        <dbReference type="ChEBI" id="CHEBI:57930"/>
        <dbReference type="ChEBI" id="CHEBI:58043"/>
    </reaction>
    <physiologicalReaction direction="left-to-right" evidence="34">
        <dbReference type="Rhea" id="RHEA:36800"/>
    </physiologicalReaction>
</comment>
<proteinExistence type="inferred from homology"/>
<evidence type="ECO:0000256" key="16">
    <source>
        <dbReference type="ARBA" id="ARBA00023157"/>
    </source>
</evidence>
<evidence type="ECO:0000256" key="3">
    <source>
        <dbReference type="ARBA" id="ARBA00004141"/>
    </source>
</evidence>
<comment type="catalytic activity">
    <reaction evidence="33">
        <text>ATP + H2O = ADP + phosphate + H(+)</text>
        <dbReference type="Rhea" id="RHEA:13065"/>
        <dbReference type="ChEBI" id="CHEBI:15377"/>
        <dbReference type="ChEBI" id="CHEBI:15378"/>
        <dbReference type="ChEBI" id="CHEBI:30616"/>
        <dbReference type="ChEBI" id="CHEBI:43474"/>
        <dbReference type="ChEBI" id="CHEBI:456216"/>
    </reaction>
    <physiologicalReaction direction="left-to-right" evidence="33">
        <dbReference type="Rhea" id="RHEA:13066"/>
    </physiologicalReaction>
</comment>
<evidence type="ECO:0000256" key="40">
    <source>
        <dbReference type="ARBA" id="ARBA00049373"/>
    </source>
</evidence>
<evidence type="ECO:0000256" key="45">
    <source>
        <dbReference type="RuleBase" id="RU003833"/>
    </source>
</evidence>
<evidence type="ECO:0000256" key="38">
    <source>
        <dbReference type="ARBA" id="ARBA00049315"/>
    </source>
</evidence>
<dbReference type="PANTHER" id="PTHR11782:SF32">
    <property type="entry name" value="ECTONUCLEOSIDE TRIPHOSPHATE DIPHOSPHOHYDROLASE 1"/>
    <property type="match status" value="1"/>
</dbReference>
<evidence type="ECO:0000256" key="10">
    <source>
        <dbReference type="ARBA" id="ARBA00022801"/>
    </source>
</evidence>
<evidence type="ECO:0000256" key="35">
    <source>
        <dbReference type="ARBA" id="ARBA00049104"/>
    </source>
</evidence>
<evidence type="ECO:0000256" key="15">
    <source>
        <dbReference type="ARBA" id="ARBA00023136"/>
    </source>
</evidence>
<evidence type="ECO:0000256" key="36">
    <source>
        <dbReference type="ARBA" id="ARBA00049117"/>
    </source>
</evidence>
<evidence type="ECO:0000256" key="21">
    <source>
        <dbReference type="ARBA" id="ARBA00042196"/>
    </source>
</evidence>
<comment type="catalytic activity">
    <reaction evidence="27">
        <text>ITP + 2 H2O = IMP + 2 phosphate + 2 H(+)</text>
        <dbReference type="Rhea" id="RHEA:77735"/>
        <dbReference type="ChEBI" id="CHEBI:15377"/>
        <dbReference type="ChEBI" id="CHEBI:15378"/>
        <dbReference type="ChEBI" id="CHEBI:43474"/>
        <dbReference type="ChEBI" id="CHEBI:58053"/>
        <dbReference type="ChEBI" id="CHEBI:61402"/>
    </reaction>
    <physiologicalReaction direction="left-to-right" evidence="27">
        <dbReference type="Rhea" id="RHEA:77736"/>
    </physiologicalReaction>
</comment>
<dbReference type="GO" id="GO:0045134">
    <property type="term" value="F:UDP phosphatase activity"/>
    <property type="evidence" value="ECO:0007669"/>
    <property type="project" value="TreeGrafter"/>
</dbReference>
<dbReference type="Gene3D" id="3.30.420.150">
    <property type="entry name" value="Exopolyphosphatase. Domain 2"/>
    <property type="match status" value="2"/>
</dbReference>
<evidence type="ECO:0000256" key="6">
    <source>
        <dbReference type="ARBA" id="ARBA00011748"/>
    </source>
</evidence>
<keyword evidence="15 46" id="KW-0472">Membrane</keyword>
<evidence type="ECO:0000256" key="8">
    <source>
        <dbReference type="ARBA" id="ARBA00022692"/>
    </source>
</evidence>
<comment type="catalytic activity">
    <reaction evidence="38">
        <text>UTP + 2 H2O = UMP + 2 phosphate + 2 H(+)</text>
        <dbReference type="Rhea" id="RHEA:64896"/>
        <dbReference type="ChEBI" id="CHEBI:15377"/>
        <dbReference type="ChEBI" id="CHEBI:15378"/>
        <dbReference type="ChEBI" id="CHEBI:43474"/>
        <dbReference type="ChEBI" id="CHEBI:46398"/>
        <dbReference type="ChEBI" id="CHEBI:57865"/>
    </reaction>
    <physiologicalReaction direction="left-to-right" evidence="38">
        <dbReference type="Rhea" id="RHEA:64897"/>
    </physiologicalReaction>
</comment>
<dbReference type="GO" id="GO:0005524">
    <property type="term" value="F:ATP binding"/>
    <property type="evidence" value="ECO:0007669"/>
    <property type="project" value="UniProtKB-KW"/>
</dbReference>
<keyword evidence="16" id="KW-1015">Disulfide bond</keyword>
<sequence length="470" mass="53266">MEDYRESELKNFCSRNILIILGFSCIIAVIALIAVGLTQNKPLPENVKYGIVLDAGSSHTSLYIYKWPAEKENDTGVVHQVTECKLKGPGISRYAQKLSEIDIYLTACMVRATQVVPKSRHQETPVYLGATAGMRLLRIENEQLADKVLAAVARSLSNYYFDFQGARIITGQEEGAYGWITINYLLGKFTQKTSWLNLRPNEDSALETYGALDLGGASTQITFVPQDKEIESPSNALHFRLYGRDYSVYTHSFLCYGKDQALRQKLAKDIQQFQIQGTGNYQQCQQSILQLFNTSYCPYSHCSFNGIFLPSLHGDFGAFSAYYYVMEFLNFTSEETPSQEKMTDTMEKFCSQPWEELKTHFGNVKEKYLSEYCFSGTYILSLLVSGYGFTADSWKNIHFMGKIQSSNVGWTLGYMLNLTNMIPAEQPLSTPLTHSTYVFLMALFSVILVAVIIIGVFIFHKPSYFWKDMV</sequence>
<feature type="binding site" evidence="44">
    <location>
        <begin position="216"/>
        <end position="220"/>
    </location>
    <ligand>
        <name>ATP</name>
        <dbReference type="ChEBI" id="CHEBI:30616"/>
    </ligand>
</feature>
<keyword evidence="14 46" id="KW-1133">Transmembrane helix</keyword>
<comment type="similarity">
    <text evidence="5 45">Belongs to the GDA1/CD39 NTPase family.</text>
</comment>
<evidence type="ECO:0000256" key="25">
    <source>
        <dbReference type="ARBA" id="ARBA00047297"/>
    </source>
</evidence>
<feature type="active site" description="Proton acceptor" evidence="43">
    <location>
        <position position="174"/>
    </location>
</feature>
<evidence type="ECO:0000256" key="28">
    <source>
        <dbReference type="ARBA" id="ARBA00047940"/>
    </source>
</evidence>
<name>A0A2Y9JDM8_ENHLU</name>
<dbReference type="GO" id="GO:0004050">
    <property type="term" value="F:apyrase activity"/>
    <property type="evidence" value="ECO:0007669"/>
    <property type="project" value="UniProtKB-EC"/>
</dbReference>
<evidence type="ECO:0000256" key="17">
    <source>
        <dbReference type="ARBA" id="ARBA00023180"/>
    </source>
</evidence>
<keyword evidence="8 46" id="KW-0812">Transmembrane</keyword>
<evidence type="ECO:0000256" key="7">
    <source>
        <dbReference type="ARBA" id="ARBA00012148"/>
    </source>
</evidence>
<keyword evidence="9 44" id="KW-0547">Nucleotide-binding</keyword>